<name>A0A3N0HYP4_9FIRM</name>
<proteinExistence type="predicted"/>
<evidence type="ECO:0008006" key="3">
    <source>
        <dbReference type="Google" id="ProtNLM"/>
    </source>
</evidence>
<sequence>MAVLDDVKALLGIDDEDNKLNTIITLTESRLKTLLGASEVPSTLEYIVTEVAIARFNRIGSEGLSGHTVEGEALTFRDNDFEAYADDIQAWRDAQESGQDIGRIRFL</sequence>
<gene>
    <name evidence="1" type="ORF">EDX97_09570</name>
</gene>
<dbReference type="RefSeq" id="WP_128520925.1">
    <property type="nucleotide sequence ID" value="NZ_RJQC01000003.1"/>
</dbReference>
<reference evidence="1 2" key="1">
    <citation type="submission" date="2018-11" db="EMBL/GenBank/DDBJ databases">
        <title>Clostridium sp. nov., a member of the family Erysipelotrichaceae isolated from pig faeces.</title>
        <authorList>
            <person name="Chang Y.-H."/>
        </authorList>
    </citation>
    <scope>NUCLEOTIDE SEQUENCE [LARGE SCALE GENOMIC DNA]</scope>
    <source>
        <strain evidence="1 2">YH-panp20</strain>
    </source>
</reference>
<organism evidence="1 2">
    <name type="scientific">Absicoccus porci</name>
    <dbReference type="NCBI Taxonomy" id="2486576"/>
    <lineage>
        <taxon>Bacteria</taxon>
        <taxon>Bacillati</taxon>
        <taxon>Bacillota</taxon>
        <taxon>Erysipelotrichia</taxon>
        <taxon>Erysipelotrichales</taxon>
        <taxon>Erysipelotrichaceae</taxon>
        <taxon>Absicoccus</taxon>
    </lineage>
</organism>
<keyword evidence="2" id="KW-1185">Reference proteome</keyword>
<dbReference type="Proteomes" id="UP000276568">
    <property type="component" value="Unassembled WGS sequence"/>
</dbReference>
<accession>A0A3N0HYP4</accession>
<evidence type="ECO:0000313" key="1">
    <source>
        <dbReference type="EMBL" id="RNM29861.1"/>
    </source>
</evidence>
<dbReference type="EMBL" id="RJQC01000003">
    <property type="protein sequence ID" value="RNM29861.1"/>
    <property type="molecule type" value="Genomic_DNA"/>
</dbReference>
<evidence type="ECO:0000313" key="2">
    <source>
        <dbReference type="Proteomes" id="UP000276568"/>
    </source>
</evidence>
<comment type="caution">
    <text evidence="1">The sequence shown here is derived from an EMBL/GenBank/DDBJ whole genome shotgun (WGS) entry which is preliminary data.</text>
</comment>
<protein>
    <recommendedName>
        <fullName evidence="3">Phage head-tail connector protein</fullName>
    </recommendedName>
</protein>
<dbReference type="InterPro" id="IPR021146">
    <property type="entry name" value="Phage_gp6-like_head-tail"/>
</dbReference>
<dbReference type="AlphaFoldDB" id="A0A3N0HYP4"/>
<dbReference type="OrthoDB" id="1701341at2"/>
<dbReference type="Pfam" id="PF05135">
    <property type="entry name" value="Phage_connect_1"/>
    <property type="match status" value="1"/>
</dbReference>